<proteinExistence type="predicted"/>
<evidence type="ECO:0000313" key="4">
    <source>
        <dbReference type="Proteomes" id="UP000515498"/>
    </source>
</evidence>
<dbReference type="SUPFAM" id="SSF143212">
    <property type="entry name" value="Rv2632c-like"/>
    <property type="match status" value="1"/>
</dbReference>
<evidence type="ECO:0000313" key="2">
    <source>
        <dbReference type="EMBL" id="SCX27801.1"/>
    </source>
</evidence>
<organism evidence="2 3">
    <name type="scientific">Mycolicibacterium fluoranthenivorans</name>
    <dbReference type="NCBI Taxonomy" id="258505"/>
    <lineage>
        <taxon>Bacteria</taxon>
        <taxon>Bacillati</taxon>
        <taxon>Actinomycetota</taxon>
        <taxon>Actinomycetes</taxon>
        <taxon>Mycobacteriales</taxon>
        <taxon>Mycobacteriaceae</taxon>
        <taxon>Mycolicibacterium</taxon>
    </lineage>
</organism>
<reference evidence="3" key="2">
    <citation type="submission" date="2016-10" db="EMBL/GenBank/DDBJ databases">
        <authorList>
            <person name="Varghese N."/>
            <person name="Submissions S."/>
        </authorList>
    </citation>
    <scope>NUCLEOTIDE SEQUENCE [LARGE SCALE GENOMIC DNA]</scope>
    <source>
        <strain evidence="3">UNC267MFSha1.1M11</strain>
    </source>
</reference>
<dbReference type="EMBL" id="FMUB01000009">
    <property type="protein sequence ID" value="SCX27801.1"/>
    <property type="molecule type" value="Genomic_DNA"/>
</dbReference>
<dbReference type="Proteomes" id="UP000515498">
    <property type="component" value="Chromosome"/>
</dbReference>
<dbReference type="EMBL" id="CP059894">
    <property type="protein sequence ID" value="QNJ90898.1"/>
    <property type="molecule type" value="Genomic_DNA"/>
</dbReference>
<sequence>MSVEERAERLDPVEDGWLVTISIDDREDQTVAKAKLNFQGREWVGAGLARLAPSEQGPGGSGSQVAVTRALSDLARSLEGSVSAL</sequence>
<dbReference type="Proteomes" id="UP000199707">
    <property type="component" value="Unassembled WGS sequence"/>
</dbReference>
<reference evidence="1 4" key="3">
    <citation type="submission" date="2020-07" db="EMBL/GenBank/DDBJ databases">
        <title>Draft genome sequence of four isobutane-metabolizing strains capable of cometabolically degrading diverse ether contaminants.</title>
        <authorList>
            <person name="Chen W."/>
            <person name="Faulkner N."/>
            <person name="Smith C."/>
            <person name="Hyman M."/>
        </authorList>
    </citation>
    <scope>NUCLEOTIDE SEQUENCE [LARGE SCALE GENOMIC DNA]</scope>
    <source>
        <strain evidence="1 4">2A</strain>
    </source>
</reference>
<dbReference type="KEGG" id="mflu:HZU40_21975"/>
<dbReference type="Pfam" id="PF08962">
    <property type="entry name" value="Rv2632c-like"/>
    <property type="match status" value="1"/>
</dbReference>
<evidence type="ECO:0000313" key="3">
    <source>
        <dbReference type="Proteomes" id="UP000199707"/>
    </source>
</evidence>
<dbReference type="InterPro" id="IPR015057">
    <property type="entry name" value="Rv2632c-like"/>
</dbReference>
<gene>
    <name evidence="1" type="ORF">HZU40_21975</name>
    <name evidence="2" type="ORF">SAMN02799620_04425</name>
</gene>
<dbReference type="Gene3D" id="3.30.160.240">
    <property type="entry name" value="Rv1738"/>
    <property type="match status" value="1"/>
</dbReference>
<dbReference type="InterPro" id="IPR038070">
    <property type="entry name" value="Rv2632c-like_sf"/>
</dbReference>
<accession>A0A1G4WR94</accession>
<dbReference type="STRING" id="1502745.SAMN02799620_04425"/>
<dbReference type="AlphaFoldDB" id="A0A1G4WR94"/>
<protein>
    <submittedName>
        <fullName evidence="1">DUF1876 family protein</fullName>
    </submittedName>
</protein>
<reference evidence="2" key="1">
    <citation type="submission" date="2016-10" db="EMBL/GenBank/DDBJ databases">
        <authorList>
            <person name="de Groot N.N."/>
        </authorList>
    </citation>
    <scope>NUCLEOTIDE SEQUENCE [LARGE SCALE GENOMIC DNA]</scope>
    <source>
        <strain evidence="2">UNC267MFSha1.1M11</strain>
    </source>
</reference>
<name>A0A1G4WR94_9MYCO</name>
<dbReference type="RefSeq" id="WP_090361161.1">
    <property type="nucleotide sequence ID" value="NZ_CP059894.1"/>
</dbReference>
<evidence type="ECO:0000313" key="1">
    <source>
        <dbReference type="EMBL" id="QNJ90898.1"/>
    </source>
</evidence>